<evidence type="ECO:0000259" key="7">
    <source>
        <dbReference type="Pfam" id="PF02687"/>
    </source>
</evidence>
<evidence type="ECO:0000259" key="8">
    <source>
        <dbReference type="Pfam" id="PF12704"/>
    </source>
</evidence>
<keyword evidence="3 6" id="KW-0812">Transmembrane</keyword>
<dbReference type="Proteomes" id="UP001528850">
    <property type="component" value="Unassembled WGS sequence"/>
</dbReference>
<evidence type="ECO:0000256" key="3">
    <source>
        <dbReference type="ARBA" id="ARBA00022692"/>
    </source>
</evidence>
<proteinExistence type="predicted"/>
<evidence type="ECO:0000256" key="2">
    <source>
        <dbReference type="ARBA" id="ARBA00022475"/>
    </source>
</evidence>
<feature type="transmembrane region" description="Helical" evidence="6">
    <location>
        <begin position="404"/>
        <end position="427"/>
    </location>
</feature>
<sequence>MLAYYFDMALRNIRRNGTLSALMVLAIAVGIGASMTTLTVMHLLARDPLPGRSARLFYPQVNPTPKGYEGGDEPPDVMDYRSAMDLWRAGRADRQTLIVDSQLRVTAPDARTPPLMGQMLSTTADFFPMFDVPFLYGSGWSADDDAKQAHVAVISFDTNRRLFGGANSVGRTVRLRDTSVRIVGVLDTWRPSPLFYDVAAGRFAHGDTADFYGKVQDVMTPLSTGLQINDGHFQQFDCWALAPVPGHLQEAPCVWVKLWVQLDTPARVAAYRDFLAGYAAQQKALGRYEVAEGTRLRSLMAWLDYNGVVPSDVQLQTNLAFAFLAICLFNATGLLLANFLRRSGEIGVRRALGATRQAIFVQCFVEAGVIGAFGGFGGWLLTLAGLWLVRQQPVAYADMAHIDVAMFAVTFLLAILSSLLAGCFPALRASRVPPALQLKTLG</sequence>
<keyword evidence="5 6" id="KW-0472">Membrane</keyword>
<accession>A0ABT6BB89</accession>
<feature type="transmembrane region" description="Helical" evidence="6">
    <location>
        <begin position="319"/>
        <end position="339"/>
    </location>
</feature>
<feature type="transmembrane region" description="Helical" evidence="6">
    <location>
        <begin position="21"/>
        <end position="45"/>
    </location>
</feature>
<dbReference type="PANTHER" id="PTHR30572">
    <property type="entry name" value="MEMBRANE COMPONENT OF TRANSPORTER-RELATED"/>
    <property type="match status" value="1"/>
</dbReference>
<keyword evidence="2" id="KW-1003">Cell membrane</keyword>
<comment type="caution">
    <text evidence="9">The sequence shown here is derived from an EMBL/GenBank/DDBJ whole genome shotgun (WGS) entry which is preliminary data.</text>
</comment>
<dbReference type="Pfam" id="PF02687">
    <property type="entry name" value="FtsX"/>
    <property type="match status" value="1"/>
</dbReference>
<feature type="transmembrane region" description="Helical" evidence="6">
    <location>
        <begin position="359"/>
        <end position="384"/>
    </location>
</feature>
<feature type="domain" description="ABC3 transporter permease C-terminal" evidence="7">
    <location>
        <begin position="320"/>
        <end position="434"/>
    </location>
</feature>
<dbReference type="Pfam" id="PF12704">
    <property type="entry name" value="MacB_PCD"/>
    <property type="match status" value="1"/>
</dbReference>
<organism evidence="9 10">
    <name type="scientific">Luteibacter sahnii</name>
    <dbReference type="NCBI Taxonomy" id="3021977"/>
    <lineage>
        <taxon>Bacteria</taxon>
        <taxon>Pseudomonadati</taxon>
        <taxon>Pseudomonadota</taxon>
        <taxon>Gammaproteobacteria</taxon>
        <taxon>Lysobacterales</taxon>
        <taxon>Rhodanobacteraceae</taxon>
        <taxon>Luteibacter</taxon>
    </lineage>
</organism>
<dbReference type="InterPro" id="IPR025857">
    <property type="entry name" value="MacB_PCD"/>
</dbReference>
<reference evidence="9 10" key="1">
    <citation type="journal article" date="2024" name="Curr. Microbiol.">
        <title>Luteibacter sahnii sp. nov., A Novel Yellow-Colored Xanthomonadin Pigment Producing Probiotic Bacterium from Healthy Rice Seed Microbiome.</title>
        <authorList>
            <person name="Jaiswal G."/>
            <person name="Rana R."/>
            <person name="Nayak P.K."/>
            <person name="Chouhan R."/>
            <person name="Gandhi S.G."/>
            <person name="Patel H.K."/>
            <person name="Patil P.B."/>
        </authorList>
    </citation>
    <scope>NUCLEOTIDE SEQUENCE [LARGE SCALE GENOMIC DNA]</scope>
    <source>
        <strain evidence="9 10">PPL201</strain>
    </source>
</reference>
<evidence type="ECO:0000313" key="9">
    <source>
        <dbReference type="EMBL" id="MDF4024522.1"/>
    </source>
</evidence>
<evidence type="ECO:0000256" key="6">
    <source>
        <dbReference type="SAM" id="Phobius"/>
    </source>
</evidence>
<evidence type="ECO:0000256" key="4">
    <source>
        <dbReference type="ARBA" id="ARBA00022989"/>
    </source>
</evidence>
<comment type="subcellular location">
    <subcellularLocation>
        <location evidence="1">Cell membrane</location>
        <topology evidence="1">Multi-pass membrane protein</topology>
    </subcellularLocation>
</comment>
<feature type="domain" description="MacB-like periplasmic core" evidence="8">
    <location>
        <begin position="20"/>
        <end position="269"/>
    </location>
</feature>
<evidence type="ECO:0000313" key="10">
    <source>
        <dbReference type="Proteomes" id="UP001528850"/>
    </source>
</evidence>
<dbReference type="InterPro" id="IPR003838">
    <property type="entry name" value="ABC3_permease_C"/>
</dbReference>
<dbReference type="PANTHER" id="PTHR30572:SF18">
    <property type="entry name" value="ABC-TYPE MACROLIDE FAMILY EXPORT SYSTEM PERMEASE COMPONENT 2"/>
    <property type="match status" value="1"/>
</dbReference>
<name>A0ABT6BB89_9GAMM</name>
<evidence type="ECO:0000256" key="5">
    <source>
        <dbReference type="ARBA" id="ARBA00023136"/>
    </source>
</evidence>
<dbReference type="EMBL" id="JARJJS010000001">
    <property type="protein sequence ID" value="MDF4024522.1"/>
    <property type="molecule type" value="Genomic_DNA"/>
</dbReference>
<dbReference type="InterPro" id="IPR050250">
    <property type="entry name" value="Macrolide_Exporter_MacB"/>
</dbReference>
<gene>
    <name evidence="9" type="ORF">P3W24_06065</name>
</gene>
<protein>
    <submittedName>
        <fullName evidence="9">ABC transporter permease</fullName>
    </submittedName>
</protein>
<evidence type="ECO:0000256" key="1">
    <source>
        <dbReference type="ARBA" id="ARBA00004651"/>
    </source>
</evidence>
<keyword evidence="4 6" id="KW-1133">Transmembrane helix</keyword>
<keyword evidence="10" id="KW-1185">Reference proteome</keyword>
<dbReference type="RefSeq" id="WP_320551950.1">
    <property type="nucleotide sequence ID" value="NZ_JAQLOK010000005.1"/>
</dbReference>